<dbReference type="GO" id="GO:0006384">
    <property type="term" value="P:transcription initiation at RNA polymerase III promoter"/>
    <property type="evidence" value="ECO:0007669"/>
    <property type="project" value="InterPro"/>
</dbReference>
<comment type="caution">
    <text evidence="3">The sequence shown here is derived from an EMBL/GenBank/DDBJ whole genome shotgun (WGS) entry which is preliminary data.</text>
</comment>
<accession>A0A9D5C9P6</accession>
<dbReference type="Proteomes" id="UP001085076">
    <property type="component" value="Miscellaneous, Linkage group lg07"/>
</dbReference>
<dbReference type="Gene3D" id="3.30.200.160">
    <property type="entry name" value="TFIIIC, subcomplex tauA, subunit Sfc1, barrel domain"/>
    <property type="match status" value="1"/>
</dbReference>
<gene>
    <name evidence="3" type="ORF">J5N97_025569</name>
</gene>
<feature type="chain" id="PRO_5038778788" description="Transcription factor IIIC subunit Tfc1/Sfc1 triple barrel domain-containing protein" evidence="1">
    <location>
        <begin position="21"/>
        <end position="311"/>
    </location>
</feature>
<dbReference type="AlphaFoldDB" id="A0A9D5C9P6"/>
<evidence type="ECO:0000313" key="3">
    <source>
        <dbReference type="EMBL" id="KAJ0968652.1"/>
    </source>
</evidence>
<dbReference type="GO" id="GO:0001003">
    <property type="term" value="F:RNA polymerase III type 2 promoter sequence-specific DNA binding"/>
    <property type="evidence" value="ECO:0007669"/>
    <property type="project" value="TreeGrafter"/>
</dbReference>
<protein>
    <recommendedName>
        <fullName evidence="2">Transcription factor IIIC subunit Tfc1/Sfc1 triple barrel domain-containing protein</fullName>
    </recommendedName>
</protein>
<evidence type="ECO:0000259" key="2">
    <source>
        <dbReference type="Pfam" id="PF17682"/>
    </source>
</evidence>
<keyword evidence="4" id="KW-1185">Reference proteome</keyword>
<dbReference type="InterPro" id="IPR041499">
    <property type="entry name" value="Tfc1/Sfc1_N"/>
</dbReference>
<proteinExistence type="predicted"/>
<sequence>MMIHFLWLSVTIARIPSALPFRFGIMETGSDSGERQTSKNPQSSSSVIVGGAVAGVLPEAEAFAVHYPGYPSSSSSSRAVHTLGGLSELSKVRSSDSSDVELRFRPEDPYSHPAFASVLARVPRAYHFDGMVDYQHVVAVHAAEARNRKRPLNFDERLDFEKSGLLGSDAGDVIMMVPPFFSLKDTPEKIVLNPSANLFSKNMQRGVVEHRWEHSRRDNRWEWQMDVSKLFDERPIWPRWSLNERLHDDGLQRNSPRLFNPARSAKAAAVLGQAPRLPNWPPSHWPASARFISRFKLSVGPRPTSKAKAAA</sequence>
<dbReference type="PANTHER" id="PTHR13230">
    <property type="entry name" value="GENERAL TRANSCRIPTION FACTOR IIIC, POLYPEPTIDE 5"/>
    <property type="match status" value="1"/>
</dbReference>
<evidence type="ECO:0000256" key="1">
    <source>
        <dbReference type="SAM" id="SignalP"/>
    </source>
</evidence>
<feature type="signal peptide" evidence="1">
    <location>
        <begin position="1"/>
        <end position="20"/>
    </location>
</feature>
<dbReference type="Pfam" id="PF17682">
    <property type="entry name" value="Tau95_N"/>
    <property type="match status" value="1"/>
</dbReference>
<dbReference type="PANTHER" id="PTHR13230:SF5">
    <property type="entry name" value="GENERAL TRANSCRIPTION FACTOR 3C POLYPEPTIDE 5"/>
    <property type="match status" value="1"/>
</dbReference>
<evidence type="ECO:0000313" key="4">
    <source>
        <dbReference type="Proteomes" id="UP001085076"/>
    </source>
</evidence>
<organism evidence="3 4">
    <name type="scientific">Dioscorea zingiberensis</name>
    <dbReference type="NCBI Taxonomy" id="325984"/>
    <lineage>
        <taxon>Eukaryota</taxon>
        <taxon>Viridiplantae</taxon>
        <taxon>Streptophyta</taxon>
        <taxon>Embryophyta</taxon>
        <taxon>Tracheophyta</taxon>
        <taxon>Spermatophyta</taxon>
        <taxon>Magnoliopsida</taxon>
        <taxon>Liliopsida</taxon>
        <taxon>Dioscoreales</taxon>
        <taxon>Dioscoreaceae</taxon>
        <taxon>Dioscorea</taxon>
    </lineage>
</organism>
<dbReference type="InterPro" id="IPR042536">
    <property type="entry name" value="TFIIIC_tauA_Sfc1"/>
</dbReference>
<feature type="domain" description="Transcription factor IIIC subunit Tfc1/Sfc1 triple barrel" evidence="2">
    <location>
        <begin position="64"/>
        <end position="118"/>
    </location>
</feature>
<keyword evidence="1" id="KW-0732">Signal</keyword>
<dbReference type="GO" id="GO:0001002">
    <property type="term" value="F:RNA polymerase III type 1 promoter sequence-specific DNA binding"/>
    <property type="evidence" value="ECO:0007669"/>
    <property type="project" value="TreeGrafter"/>
</dbReference>
<dbReference type="OrthoDB" id="5598268at2759"/>
<reference evidence="3" key="1">
    <citation type="submission" date="2021-03" db="EMBL/GenBank/DDBJ databases">
        <authorList>
            <person name="Li Z."/>
            <person name="Yang C."/>
        </authorList>
    </citation>
    <scope>NUCLEOTIDE SEQUENCE</scope>
    <source>
        <strain evidence="3">Dzin_1.0</strain>
        <tissue evidence="3">Leaf</tissue>
    </source>
</reference>
<dbReference type="EMBL" id="JAGGNH010000007">
    <property type="protein sequence ID" value="KAJ0968652.1"/>
    <property type="molecule type" value="Genomic_DNA"/>
</dbReference>
<dbReference type="InterPro" id="IPR040454">
    <property type="entry name" value="TF_IIIC_Tfc1/Sfc1"/>
</dbReference>
<reference evidence="3" key="2">
    <citation type="journal article" date="2022" name="Hortic Res">
        <title>The genome of Dioscorea zingiberensis sheds light on the biosynthesis, origin and evolution of the medicinally important diosgenin saponins.</title>
        <authorList>
            <person name="Li Y."/>
            <person name="Tan C."/>
            <person name="Li Z."/>
            <person name="Guo J."/>
            <person name="Li S."/>
            <person name="Chen X."/>
            <person name="Wang C."/>
            <person name="Dai X."/>
            <person name="Yang H."/>
            <person name="Song W."/>
            <person name="Hou L."/>
            <person name="Xu J."/>
            <person name="Tong Z."/>
            <person name="Xu A."/>
            <person name="Yuan X."/>
            <person name="Wang W."/>
            <person name="Yang Q."/>
            <person name="Chen L."/>
            <person name="Sun Z."/>
            <person name="Wang K."/>
            <person name="Pan B."/>
            <person name="Chen J."/>
            <person name="Bao Y."/>
            <person name="Liu F."/>
            <person name="Qi X."/>
            <person name="Gang D.R."/>
            <person name="Wen J."/>
            <person name="Li J."/>
        </authorList>
    </citation>
    <scope>NUCLEOTIDE SEQUENCE</scope>
    <source>
        <strain evidence="3">Dzin_1.0</strain>
    </source>
</reference>
<dbReference type="GO" id="GO:0000127">
    <property type="term" value="C:transcription factor TFIIIC complex"/>
    <property type="evidence" value="ECO:0007669"/>
    <property type="project" value="InterPro"/>
</dbReference>
<name>A0A9D5C9P6_9LILI</name>